<dbReference type="Proteomes" id="UP000295636">
    <property type="component" value="Unassembled WGS sequence"/>
</dbReference>
<dbReference type="AlphaFoldDB" id="A0A4R5KJY4"/>
<accession>A0A4R5KJY4</accession>
<keyword evidence="2" id="KW-1185">Reference proteome</keyword>
<sequence>MSWKFIIDGRLGIPLPHLEKEWEEYTENERSLILLRWEEIRGTIPEQIKRLERVIIQKQNQLNVEDNFKLSCRLNSEIAELAGTINELHLWFRVNQDVTASAAHH</sequence>
<dbReference type="RefSeq" id="WP_133231015.1">
    <property type="nucleotide sequence ID" value="NZ_SMRT01000009.1"/>
</dbReference>
<dbReference type="EMBL" id="SMRT01000009">
    <property type="protein sequence ID" value="TDF95843.1"/>
    <property type="molecule type" value="Genomic_DNA"/>
</dbReference>
<protein>
    <submittedName>
        <fullName evidence="1">Uncharacterized protein</fullName>
    </submittedName>
</protein>
<proteinExistence type="predicted"/>
<comment type="caution">
    <text evidence="1">The sequence shown here is derived from an EMBL/GenBank/DDBJ whole genome shotgun (WGS) entry which is preliminary data.</text>
</comment>
<name>A0A4R5KJY4_9BACL</name>
<dbReference type="OrthoDB" id="2989999at2"/>
<evidence type="ECO:0000313" key="1">
    <source>
        <dbReference type="EMBL" id="TDF95843.1"/>
    </source>
</evidence>
<gene>
    <name evidence="1" type="ORF">E1757_19120</name>
</gene>
<evidence type="ECO:0000313" key="2">
    <source>
        <dbReference type="Proteomes" id="UP000295636"/>
    </source>
</evidence>
<organism evidence="1 2">
    <name type="scientific">Paenibacillus piri</name>
    <dbReference type="NCBI Taxonomy" id="2547395"/>
    <lineage>
        <taxon>Bacteria</taxon>
        <taxon>Bacillati</taxon>
        <taxon>Bacillota</taxon>
        <taxon>Bacilli</taxon>
        <taxon>Bacillales</taxon>
        <taxon>Paenibacillaceae</taxon>
        <taxon>Paenibacillus</taxon>
    </lineage>
</organism>
<reference evidence="1 2" key="1">
    <citation type="submission" date="2019-03" db="EMBL/GenBank/DDBJ databases">
        <title>This is whole genome sequence of Paenibacillus sp MS74 strain.</title>
        <authorList>
            <person name="Trinh H.N."/>
        </authorList>
    </citation>
    <scope>NUCLEOTIDE SEQUENCE [LARGE SCALE GENOMIC DNA]</scope>
    <source>
        <strain evidence="1 2">MS74</strain>
    </source>
</reference>